<protein>
    <submittedName>
        <fullName evidence="2">Uncharacterized protein</fullName>
    </submittedName>
</protein>
<dbReference type="Proteomes" id="UP000195569">
    <property type="component" value="Unassembled WGS sequence"/>
</dbReference>
<evidence type="ECO:0000313" key="2">
    <source>
        <dbReference type="EMBL" id="SIT41184.1"/>
    </source>
</evidence>
<evidence type="ECO:0000313" key="3">
    <source>
        <dbReference type="Proteomes" id="UP000195569"/>
    </source>
</evidence>
<dbReference type="EMBL" id="CYGY02000027">
    <property type="protein sequence ID" value="SIT41184.1"/>
    <property type="molecule type" value="Genomic_DNA"/>
</dbReference>
<keyword evidence="3" id="KW-1185">Reference proteome</keyword>
<feature type="region of interest" description="Disordered" evidence="1">
    <location>
        <begin position="165"/>
        <end position="188"/>
    </location>
</feature>
<comment type="caution">
    <text evidence="2">The sequence shown here is derived from an EMBL/GenBank/DDBJ whole genome shotgun (WGS) entry which is preliminary data.</text>
</comment>
<organism evidence="2 3">
    <name type="scientific">Paraburkholderia piptadeniae</name>
    <dbReference type="NCBI Taxonomy" id="1701573"/>
    <lineage>
        <taxon>Bacteria</taxon>
        <taxon>Pseudomonadati</taxon>
        <taxon>Pseudomonadota</taxon>
        <taxon>Betaproteobacteria</taxon>
        <taxon>Burkholderiales</taxon>
        <taxon>Burkholderiaceae</taxon>
        <taxon>Paraburkholderia</taxon>
    </lineage>
</organism>
<name>A0A1N7S1G8_9BURK</name>
<proteinExistence type="predicted"/>
<sequence length="188" mass="21050">MKQRFVGCVDGGLREPVQHTIPDEVCEHAIEVAADEWNEWKVKRNHFYGHLKLPQDPKEFLGPLIKHLDRSLNVQRDATMRGDVHIDSAVHLDPLSVQASNPALEALRRAIFSASPDGQLPEIILEIHSATRFSSLLLGREPRSRVELLMVYAAVLARGTSLTAGRHRTHGTGTGFRDDQADDEPHCR</sequence>
<accession>A0A1N7S1G8</accession>
<dbReference type="RefSeq" id="WP_235850826.1">
    <property type="nucleotide sequence ID" value="NZ_CYGY02000027.1"/>
</dbReference>
<gene>
    <name evidence="2" type="ORF">BN2476_270014</name>
</gene>
<reference evidence="2" key="1">
    <citation type="submission" date="2016-12" db="EMBL/GenBank/DDBJ databases">
        <authorList>
            <person name="Moulin L."/>
        </authorList>
    </citation>
    <scope>NUCLEOTIDE SEQUENCE [LARGE SCALE GENOMIC DNA]</scope>
    <source>
        <strain evidence="2">STM 7183</strain>
    </source>
</reference>
<feature type="compositionally biased region" description="Basic and acidic residues" evidence="1">
    <location>
        <begin position="176"/>
        <end position="188"/>
    </location>
</feature>
<dbReference type="AlphaFoldDB" id="A0A1N7S1G8"/>
<evidence type="ECO:0000256" key="1">
    <source>
        <dbReference type="SAM" id="MobiDB-lite"/>
    </source>
</evidence>